<dbReference type="Proteomes" id="UP000262379">
    <property type="component" value="Unassembled WGS sequence"/>
</dbReference>
<dbReference type="InterPro" id="IPR023346">
    <property type="entry name" value="Lysozyme-like_dom_sf"/>
</dbReference>
<comment type="caution">
    <text evidence="4">The sequence shown here is derived from an EMBL/GenBank/DDBJ whole genome shotgun (WGS) entry which is preliminary data.</text>
</comment>
<comment type="pathway">
    <text evidence="1">Cell wall biogenesis; peptidoglycan biosynthesis.</text>
</comment>
<reference evidence="5" key="1">
    <citation type="submission" date="2018-08" db="EMBL/GenBank/DDBJ databases">
        <authorList>
            <person name="Im W.T."/>
        </authorList>
    </citation>
    <scope>NUCLEOTIDE SEQUENCE [LARGE SCALE GENOMIC DNA]</scope>
    <source>
        <strain evidence="5">LA-28</strain>
    </source>
</reference>
<dbReference type="GO" id="GO:0008955">
    <property type="term" value="F:peptidoglycan glycosyltransferase activity"/>
    <property type="evidence" value="ECO:0007669"/>
    <property type="project" value="TreeGrafter"/>
</dbReference>
<keyword evidence="2" id="KW-0808">Transferase</keyword>
<protein>
    <recommendedName>
        <fullName evidence="3">Glycosyl transferase family 51 domain-containing protein</fullName>
    </recommendedName>
</protein>
<keyword evidence="5" id="KW-1185">Reference proteome</keyword>
<dbReference type="Pfam" id="PF00912">
    <property type="entry name" value="Transgly"/>
    <property type="match status" value="1"/>
</dbReference>
<feature type="domain" description="Glycosyl transferase family 51" evidence="3">
    <location>
        <begin position="43"/>
        <end position="200"/>
    </location>
</feature>
<evidence type="ECO:0000256" key="1">
    <source>
        <dbReference type="ARBA" id="ARBA00004752"/>
    </source>
</evidence>
<sequence length="215" mass="25644">MLRFRNQPLRLPSLKRFLIGIYGDLHLLDNAIQDTRCDSYINLYRYVLVLEDRRYYSHKGIDYISFLRDFWRLVTLRRHGGFSTIEMQLVRTVTARYERTLSRKLYEILLAHLCNWHFSKRDMLLCYCSIAYYGARYPVQHYGGLMPNCEAVAFNEFGKSLGELTEEDAAEIASYLVYPRPTHPTPLWLKKVDKRKRYALKLAPSYKYLFEYIPI</sequence>
<dbReference type="PANTHER" id="PTHR32282">
    <property type="entry name" value="BINDING PROTEIN TRANSPEPTIDASE, PUTATIVE-RELATED"/>
    <property type="match status" value="1"/>
</dbReference>
<dbReference type="SUPFAM" id="SSF53955">
    <property type="entry name" value="Lysozyme-like"/>
    <property type="match status" value="1"/>
</dbReference>
<evidence type="ECO:0000256" key="2">
    <source>
        <dbReference type="ARBA" id="ARBA00022679"/>
    </source>
</evidence>
<dbReference type="RefSeq" id="WP_116622992.1">
    <property type="nucleotide sequence ID" value="NZ_QURN01000004.1"/>
</dbReference>
<dbReference type="InterPro" id="IPR050396">
    <property type="entry name" value="Glycosyltr_51/Transpeptidase"/>
</dbReference>
<name>A0A371XH58_9HYPH</name>
<dbReference type="Gene3D" id="1.10.3810.10">
    <property type="entry name" value="Biosynthetic peptidoglycan transglycosylase-like"/>
    <property type="match status" value="1"/>
</dbReference>
<evidence type="ECO:0000259" key="3">
    <source>
        <dbReference type="Pfam" id="PF00912"/>
    </source>
</evidence>
<evidence type="ECO:0000313" key="5">
    <source>
        <dbReference type="Proteomes" id="UP000262379"/>
    </source>
</evidence>
<dbReference type="InterPro" id="IPR001264">
    <property type="entry name" value="Glyco_trans_51"/>
</dbReference>
<dbReference type="AlphaFoldDB" id="A0A371XH58"/>
<gene>
    <name evidence="4" type="ORF">DY251_06205</name>
</gene>
<accession>A0A371XH58</accession>
<dbReference type="EMBL" id="QURN01000004">
    <property type="protein sequence ID" value="RFC68558.1"/>
    <property type="molecule type" value="Genomic_DNA"/>
</dbReference>
<organism evidence="4 5">
    <name type="scientific">Mesorhizobium denitrificans</name>
    <dbReference type="NCBI Taxonomy" id="2294114"/>
    <lineage>
        <taxon>Bacteria</taxon>
        <taxon>Pseudomonadati</taxon>
        <taxon>Pseudomonadota</taxon>
        <taxon>Alphaproteobacteria</taxon>
        <taxon>Hyphomicrobiales</taxon>
        <taxon>Phyllobacteriaceae</taxon>
        <taxon>Mesorhizobium</taxon>
    </lineage>
</organism>
<dbReference type="PANTHER" id="PTHR32282:SF33">
    <property type="entry name" value="PEPTIDOGLYCAN GLYCOSYLTRANSFERASE"/>
    <property type="match status" value="1"/>
</dbReference>
<proteinExistence type="predicted"/>
<dbReference type="InterPro" id="IPR036950">
    <property type="entry name" value="PBP_transglycosylase"/>
</dbReference>
<evidence type="ECO:0000313" key="4">
    <source>
        <dbReference type="EMBL" id="RFC68558.1"/>
    </source>
</evidence>